<dbReference type="Gene3D" id="3.90.550.10">
    <property type="entry name" value="Spore Coat Polysaccharide Biosynthesis Protein SpsA, Chain A"/>
    <property type="match status" value="1"/>
</dbReference>
<comment type="cofactor">
    <cofactor evidence="1">
        <name>Mn(2+)</name>
        <dbReference type="ChEBI" id="CHEBI:29035"/>
    </cofactor>
</comment>
<dbReference type="Pfam" id="PF03016">
    <property type="entry name" value="Exostosin_GT47"/>
    <property type="match status" value="1"/>
</dbReference>
<accession>A0AAD4K7Z0</accession>
<keyword evidence="25" id="KW-1185">Reference proteome</keyword>
<dbReference type="PANTHER" id="PTHR48261:SF4">
    <property type="entry name" value="EXOSTOSIN LIKE GLYCOSYLTRANSFERASE 3"/>
    <property type="match status" value="1"/>
</dbReference>
<dbReference type="GO" id="GO:0046872">
    <property type="term" value="F:metal ion binding"/>
    <property type="evidence" value="ECO:0007669"/>
    <property type="project" value="UniProtKB-KW"/>
</dbReference>
<evidence type="ECO:0000256" key="14">
    <source>
        <dbReference type="ARBA" id="ARBA00023136"/>
    </source>
</evidence>
<dbReference type="FunFam" id="3.90.550.10:FF:000033">
    <property type="entry name" value="Exostosin-like glycosyltransferase 3"/>
    <property type="match status" value="1"/>
</dbReference>
<evidence type="ECO:0000256" key="6">
    <source>
        <dbReference type="ARBA" id="ARBA00022676"/>
    </source>
</evidence>
<dbReference type="Pfam" id="PF09258">
    <property type="entry name" value="Glyco_transf_64"/>
    <property type="match status" value="1"/>
</dbReference>
<feature type="compositionally biased region" description="Polar residues" evidence="21">
    <location>
        <begin position="329"/>
        <end position="338"/>
    </location>
</feature>
<dbReference type="GO" id="GO:0005789">
    <property type="term" value="C:endoplasmic reticulum membrane"/>
    <property type="evidence" value="ECO:0007669"/>
    <property type="project" value="UniProtKB-SubCell"/>
</dbReference>
<keyword evidence="13" id="KW-0333">Golgi apparatus</keyword>
<evidence type="ECO:0000256" key="1">
    <source>
        <dbReference type="ARBA" id="ARBA00001936"/>
    </source>
</evidence>
<dbReference type="GO" id="GO:0005794">
    <property type="term" value="C:Golgi apparatus"/>
    <property type="evidence" value="ECO:0007669"/>
    <property type="project" value="UniProtKB-SubCell"/>
</dbReference>
<evidence type="ECO:0000259" key="22">
    <source>
        <dbReference type="Pfam" id="PF03016"/>
    </source>
</evidence>
<feature type="domain" description="Exostosin GT47" evidence="22">
    <location>
        <begin position="248"/>
        <end position="579"/>
    </location>
</feature>
<keyword evidence="17" id="KW-0464">Manganese</keyword>
<evidence type="ECO:0000256" key="21">
    <source>
        <dbReference type="SAM" id="MobiDB-lite"/>
    </source>
</evidence>
<keyword evidence="11" id="KW-0735">Signal-anchor</keyword>
<keyword evidence="6" id="KW-0328">Glycosyltransferase</keyword>
<dbReference type="EMBL" id="JAJJHW010000681">
    <property type="protein sequence ID" value="KAH8384745.1"/>
    <property type="molecule type" value="Genomic_DNA"/>
</dbReference>
<feature type="region of interest" description="Disordered" evidence="21">
    <location>
        <begin position="1"/>
        <end position="23"/>
    </location>
</feature>
<evidence type="ECO:0000256" key="13">
    <source>
        <dbReference type="ARBA" id="ARBA00023034"/>
    </source>
</evidence>
<keyword evidence="12" id="KW-1133">Transmembrane helix</keyword>
<keyword evidence="20" id="KW-0175">Coiled coil</keyword>
<name>A0AAD4K7Z0_9MUSC</name>
<keyword evidence="7" id="KW-0808">Transferase</keyword>
<evidence type="ECO:0000256" key="15">
    <source>
        <dbReference type="ARBA" id="ARBA00023157"/>
    </source>
</evidence>
<evidence type="ECO:0000256" key="20">
    <source>
        <dbReference type="SAM" id="Coils"/>
    </source>
</evidence>
<feature type="compositionally biased region" description="Polar residues" evidence="21">
    <location>
        <begin position="1"/>
        <end position="17"/>
    </location>
</feature>
<protein>
    <recommendedName>
        <fullName evidence="19">glucuronosyl-galactosyl-proteoglycan 4-alpha-N-acetylglucosaminyltransferase</fullName>
        <ecNumber evidence="19">2.4.1.223</ecNumber>
    </recommendedName>
</protein>
<feature type="domain" description="Glycosyl transferase 64" evidence="23">
    <location>
        <begin position="743"/>
        <end position="985"/>
    </location>
</feature>
<keyword evidence="9" id="KW-0479">Metal-binding</keyword>
<evidence type="ECO:0000256" key="5">
    <source>
        <dbReference type="ARBA" id="ARBA00010271"/>
    </source>
</evidence>
<dbReference type="GO" id="GO:0015012">
    <property type="term" value="P:heparan sulfate proteoglycan biosynthetic process"/>
    <property type="evidence" value="ECO:0007669"/>
    <property type="project" value="UniProtKB-ARBA"/>
</dbReference>
<evidence type="ECO:0000256" key="8">
    <source>
        <dbReference type="ARBA" id="ARBA00022692"/>
    </source>
</evidence>
<reference evidence="24" key="1">
    <citation type="journal article" date="2021" name="Mol. Ecol. Resour.">
        <title>Phylogenomic analyses of the genus Drosophila reveals genomic signals of climate adaptation.</title>
        <authorList>
            <person name="Li F."/>
            <person name="Rane R.V."/>
            <person name="Luria V."/>
            <person name="Xiong Z."/>
            <person name="Chen J."/>
            <person name="Li Z."/>
            <person name="Catullo R.A."/>
            <person name="Griffin P.C."/>
            <person name="Schiffer M."/>
            <person name="Pearce S."/>
            <person name="Lee S.F."/>
            <person name="McElroy K."/>
            <person name="Stocker A."/>
            <person name="Shirriffs J."/>
            <person name="Cockerell F."/>
            <person name="Coppin C."/>
            <person name="Sgro C.M."/>
            <person name="Karger A."/>
            <person name="Cain J.W."/>
            <person name="Weber J.A."/>
            <person name="Santpere G."/>
            <person name="Kirschner M.W."/>
            <person name="Hoffmann A.A."/>
            <person name="Oakeshott J.G."/>
            <person name="Zhang G."/>
        </authorList>
    </citation>
    <scope>NUCLEOTIDE SEQUENCE</scope>
    <source>
        <strain evidence="24">BGI-SZ-2011g</strain>
    </source>
</reference>
<evidence type="ECO:0000313" key="24">
    <source>
        <dbReference type="EMBL" id="KAH8384745.1"/>
    </source>
</evidence>
<evidence type="ECO:0000256" key="4">
    <source>
        <dbReference type="ARBA" id="ARBA00005093"/>
    </source>
</evidence>
<keyword evidence="16" id="KW-0325">Glycoprotein</keyword>
<dbReference type="InterPro" id="IPR040911">
    <property type="entry name" value="Exostosin_GT47"/>
</dbReference>
<keyword evidence="15" id="KW-1015">Disulfide bond</keyword>
<evidence type="ECO:0000256" key="19">
    <source>
        <dbReference type="ARBA" id="ARBA00066812"/>
    </source>
</evidence>
<feature type="coiled-coil region" evidence="20">
    <location>
        <begin position="141"/>
        <end position="196"/>
    </location>
</feature>
<evidence type="ECO:0000256" key="16">
    <source>
        <dbReference type="ARBA" id="ARBA00023180"/>
    </source>
</evidence>
<keyword evidence="8" id="KW-0812">Transmembrane</keyword>
<comment type="catalytic activity">
    <reaction evidence="18">
        <text>3-O-(beta-D-GlcA-(1-&gt;3)-beta-D-Gal-(1-&gt;3)-beta-D-Gal-(1-&gt;4)-beta-D-Xyl)-L-seryl-[protein] + UDP-N-acetyl-alpha-D-glucosamine = 3-O-(alpha-D-GlcNAc-(1-&gt;4)-beta-D-GlcA-(1-&gt;3)-beta-D-Gal-(1-&gt;3)-beta-D-Gal-(1-&gt;4)-beta-D-Xyl)-L-seryl-[protein] + UDP + H(+)</text>
        <dbReference type="Rhea" id="RHEA:16221"/>
        <dbReference type="Rhea" id="RHEA-COMP:12573"/>
        <dbReference type="Rhea" id="RHEA-COMP:12574"/>
        <dbReference type="ChEBI" id="CHEBI:15378"/>
        <dbReference type="ChEBI" id="CHEBI:57705"/>
        <dbReference type="ChEBI" id="CHEBI:58223"/>
        <dbReference type="ChEBI" id="CHEBI:132093"/>
        <dbReference type="ChEBI" id="CHEBI:132104"/>
        <dbReference type="EC" id="2.4.1.223"/>
    </reaction>
</comment>
<evidence type="ECO:0000256" key="11">
    <source>
        <dbReference type="ARBA" id="ARBA00022968"/>
    </source>
</evidence>
<evidence type="ECO:0000256" key="3">
    <source>
        <dbReference type="ARBA" id="ARBA00004648"/>
    </source>
</evidence>
<evidence type="ECO:0000256" key="17">
    <source>
        <dbReference type="ARBA" id="ARBA00023211"/>
    </source>
</evidence>
<dbReference type="PANTHER" id="PTHR48261">
    <property type="entry name" value="ACETYLGLUCOSAMINYLTRANSFERASE"/>
    <property type="match status" value="1"/>
</dbReference>
<evidence type="ECO:0000256" key="12">
    <source>
        <dbReference type="ARBA" id="ARBA00022989"/>
    </source>
</evidence>
<evidence type="ECO:0000256" key="18">
    <source>
        <dbReference type="ARBA" id="ARBA00050948"/>
    </source>
</evidence>
<dbReference type="Proteomes" id="UP001200034">
    <property type="component" value="Unassembled WGS sequence"/>
</dbReference>
<proteinExistence type="inferred from homology"/>
<comment type="similarity">
    <text evidence="5">Belongs to the glycosyltransferase 47 family.</text>
</comment>
<dbReference type="InterPro" id="IPR004263">
    <property type="entry name" value="Exostosin"/>
</dbReference>
<evidence type="ECO:0000259" key="23">
    <source>
        <dbReference type="Pfam" id="PF09258"/>
    </source>
</evidence>
<comment type="pathway">
    <text evidence="4">Glycan metabolism; heparan sulfate biosynthesis.</text>
</comment>
<evidence type="ECO:0000256" key="2">
    <source>
        <dbReference type="ARBA" id="ARBA00004555"/>
    </source>
</evidence>
<evidence type="ECO:0000256" key="9">
    <source>
        <dbReference type="ARBA" id="ARBA00022723"/>
    </source>
</evidence>
<keyword evidence="10" id="KW-0256">Endoplasmic reticulum</keyword>
<evidence type="ECO:0000256" key="7">
    <source>
        <dbReference type="ARBA" id="ARBA00022679"/>
    </source>
</evidence>
<evidence type="ECO:0000313" key="25">
    <source>
        <dbReference type="Proteomes" id="UP001200034"/>
    </source>
</evidence>
<organism evidence="24 25">
    <name type="scientific">Drosophila rubida</name>
    <dbReference type="NCBI Taxonomy" id="30044"/>
    <lineage>
        <taxon>Eukaryota</taxon>
        <taxon>Metazoa</taxon>
        <taxon>Ecdysozoa</taxon>
        <taxon>Arthropoda</taxon>
        <taxon>Hexapoda</taxon>
        <taxon>Insecta</taxon>
        <taxon>Pterygota</taxon>
        <taxon>Neoptera</taxon>
        <taxon>Endopterygota</taxon>
        <taxon>Diptera</taxon>
        <taxon>Brachycera</taxon>
        <taxon>Muscomorpha</taxon>
        <taxon>Ephydroidea</taxon>
        <taxon>Drosophilidae</taxon>
        <taxon>Drosophila</taxon>
    </lineage>
</organism>
<comment type="caution">
    <text evidence="24">The sequence shown here is derived from an EMBL/GenBank/DDBJ whole genome shotgun (WGS) entry which is preliminary data.</text>
</comment>
<keyword evidence="14" id="KW-0472">Membrane</keyword>
<dbReference type="EC" id="2.4.1.223" evidence="19"/>
<comment type="subcellular location">
    <subcellularLocation>
        <location evidence="3">Endoplasmic reticulum membrane</location>
        <topology evidence="3">Single-pass type II membrane protein</topology>
    </subcellularLocation>
    <subcellularLocation>
        <location evidence="2">Golgi apparatus</location>
    </subcellularLocation>
</comment>
<dbReference type="AlphaFoldDB" id="A0AAD4K7Z0"/>
<gene>
    <name evidence="24" type="ORF">KR093_007345</name>
</gene>
<feature type="compositionally biased region" description="Low complexity" evidence="21">
    <location>
        <begin position="319"/>
        <end position="328"/>
    </location>
</feature>
<dbReference type="GO" id="GO:0001888">
    <property type="term" value="F:glucuronyl-galactosyl-proteoglycan 4-alpha-N-acetylglucosaminyltransferase activity"/>
    <property type="evidence" value="ECO:0007669"/>
    <property type="project" value="UniProtKB-EC"/>
</dbReference>
<dbReference type="InterPro" id="IPR029044">
    <property type="entry name" value="Nucleotide-diphossugar_trans"/>
</dbReference>
<dbReference type="InterPro" id="IPR015338">
    <property type="entry name" value="GT64_dom"/>
</dbReference>
<evidence type="ECO:0000256" key="10">
    <source>
        <dbReference type="ARBA" id="ARBA00022824"/>
    </source>
</evidence>
<dbReference type="SUPFAM" id="SSF53448">
    <property type="entry name" value="Nucleotide-diphospho-sugar transferases"/>
    <property type="match status" value="1"/>
</dbReference>
<sequence>MSLSFNLDTNGSSAYHSQDSREKDKLVVSPAASANQRHSMTISWLRQCRHSKCIVLLLLLLVLLPLLAHRKLLNVSSTPRHRSLIAFMVMIYIYYCALQAEEDIQPADVHRSRPLLDAYEDFSALRAGDLKMRIEEMVRIKSTVSVELRELESRRQKLQSDISQYNQKIEELKQELLREQTELERLKISVEQAQVAQREAVQRNTPELALPRTLLPSALPRKMNAVSSGIANTCKMHNCFDHSRCSLTSGFPVYLYDPDVHNVQRAGYDIDGFLKTTLKQTLGYNAHFVRDPKQACIYFVLVGEALLEQDLLRNNRYAAQEAEQQQQQRSTPANHATNSPIDVQKLYKLPHWGGDGRNHVLLNLARRDLNSARTNPLLHVNTMRAIVVQSSFESEQFRPGYDLIVPPILGPPGGDVWQECATMVPARRKYLLTFQGELRPALSAQSAGQPLDDFILEHLKDMSRTATQDKFLLQFQCVPATEVQETDAQPDWTLCGSDSSRKQLLKDSTYALILPPLGHRVSSTLMLARLYEALRSGAVPVILGADELYLPYAETIDWRRATLLLPKARITELHFLLRAVQDADLLLLRRQGRLIWERYLSSSQATVDTVIASLRDRLGIPPPPVAVVVAQSVFNNTFIPLKSEPPVGIDTEQEESLGPIEPPYPSPAYRRNYTILRMHSKEAWNDWMDPFYLYPQMPFDPVLPSEAKFVGSHTGFRPIGKGTGGAGKEFSEALGGNYPREQFTIVILTYEREQVLMDALGRLYGLPYLHKVVVVWNSPKPPLDDLRWPDIGVPVSVVKAPRNSLNNRFLPFDVIETEAVLSVDDDAHLRHDEILFAFRVWREHRDRIVGFPGRYHAWDLSTKNMWHYNSNYSCELSMVLTGAAFLHKYYMYLYSYFLPQAIRDKVDEYMNCEDIAMNFLVSHVTRKPPVKVTSRWTFRCPGCPVSLSEDDTHFQERHKCINFFSQVFGYTPLLNTQYRADSILFKTRIPHDKQKCFKYI</sequence>
<feature type="region of interest" description="Disordered" evidence="21">
    <location>
        <begin position="319"/>
        <end position="338"/>
    </location>
</feature>